<dbReference type="InterPro" id="IPR008922">
    <property type="entry name" value="Di-copper_centre_dom_sf"/>
</dbReference>
<gene>
    <name evidence="5" type="ORF">EHO51_06675</name>
</gene>
<evidence type="ECO:0000313" key="6">
    <source>
        <dbReference type="Proteomes" id="UP000273982"/>
    </source>
</evidence>
<dbReference type="PANTHER" id="PTHR11474">
    <property type="entry name" value="TYROSINASE FAMILY MEMBER"/>
    <property type="match status" value="1"/>
</dbReference>
<evidence type="ECO:0000313" key="5">
    <source>
        <dbReference type="EMBL" id="AZG76440.1"/>
    </source>
</evidence>
<keyword evidence="2" id="KW-0479">Metal-binding</keyword>
<evidence type="ECO:0000259" key="4">
    <source>
        <dbReference type="PROSITE" id="PS00498"/>
    </source>
</evidence>
<keyword evidence="3" id="KW-0186">Copper</keyword>
<dbReference type="PRINTS" id="PR00092">
    <property type="entry name" value="TYROSINASE"/>
</dbReference>
<accession>A0A3G8M5R9</accession>
<dbReference type="SUPFAM" id="SSF48056">
    <property type="entry name" value="Di-copper centre-containing domain"/>
    <property type="match status" value="1"/>
</dbReference>
<proteinExistence type="inferred from homology"/>
<dbReference type="PROSITE" id="PS00498">
    <property type="entry name" value="TYROSINASE_2"/>
    <property type="match status" value="1"/>
</dbReference>
<dbReference type="KEGG" id="mros:EHO51_06675"/>
<dbReference type="Proteomes" id="UP000273982">
    <property type="component" value="Chromosome"/>
</dbReference>
<dbReference type="InterPro" id="IPR002227">
    <property type="entry name" value="Tyrosinase_Cu-bd"/>
</dbReference>
<dbReference type="InterPro" id="IPR050316">
    <property type="entry name" value="Tyrosinase/Hemocyanin"/>
</dbReference>
<dbReference type="GO" id="GO:0016491">
    <property type="term" value="F:oxidoreductase activity"/>
    <property type="evidence" value="ECO:0007669"/>
    <property type="project" value="InterPro"/>
</dbReference>
<comment type="similarity">
    <text evidence="1">Belongs to the tyrosinase family.</text>
</comment>
<dbReference type="Gene3D" id="1.10.1280.10">
    <property type="entry name" value="Di-copper center containing domain from catechol oxidase"/>
    <property type="match status" value="1"/>
</dbReference>
<dbReference type="RefSeq" id="WP_124738244.1">
    <property type="nucleotide sequence ID" value="NZ_CP034086.1"/>
</dbReference>
<sequence length="321" mass="35339">MAVVRSNISTNAGVRDQYIEGVKLLKKEASGRTTDEFGIPGAARSVSTYDLFVIWHVTAMMIETPPGNPAQRNAAHRGPIFAPWHRVMLMVFEQNLQRVLNDANFGLPYWDWAEDGDLPPQEQSSAAIWGANCMGGEGNPVASGPFAFHANDPSAFRVRISTNISGELRSVNRGLRRAFGVSTDALPRTAHVTNALALSPYDSPDWDADANTFRNRIEGWMNDDGVSATSMHNLVHVWIGGEMLLGSSPNDPVFFLNHCNIDRLWESWMSRNGRVYVPDMTAGADLKGHRIDDPIGSPLGRSATPRETLDVSAIYEYDALI</sequence>
<organism evidence="5 6">
    <name type="scientific">Methylocystis rosea</name>
    <dbReference type="NCBI Taxonomy" id="173366"/>
    <lineage>
        <taxon>Bacteria</taxon>
        <taxon>Pseudomonadati</taxon>
        <taxon>Pseudomonadota</taxon>
        <taxon>Alphaproteobacteria</taxon>
        <taxon>Hyphomicrobiales</taxon>
        <taxon>Methylocystaceae</taxon>
        <taxon>Methylocystis</taxon>
    </lineage>
</organism>
<feature type="domain" description="Tyrosinase copper-binding" evidence="4">
    <location>
        <begin position="251"/>
        <end position="262"/>
    </location>
</feature>
<dbReference type="Pfam" id="PF00264">
    <property type="entry name" value="Tyrosinase"/>
    <property type="match status" value="1"/>
</dbReference>
<protein>
    <submittedName>
        <fullName evidence="5">Tyrosinase family protein</fullName>
    </submittedName>
</protein>
<evidence type="ECO:0000256" key="1">
    <source>
        <dbReference type="ARBA" id="ARBA00009928"/>
    </source>
</evidence>
<evidence type="ECO:0000256" key="3">
    <source>
        <dbReference type="ARBA" id="ARBA00023008"/>
    </source>
</evidence>
<dbReference type="EMBL" id="CP034086">
    <property type="protein sequence ID" value="AZG76440.1"/>
    <property type="molecule type" value="Genomic_DNA"/>
</dbReference>
<dbReference type="PANTHER" id="PTHR11474:SF126">
    <property type="entry name" value="TYROSINASE-LIKE PROTEIN TYR-1-RELATED"/>
    <property type="match status" value="1"/>
</dbReference>
<dbReference type="GO" id="GO:0046872">
    <property type="term" value="F:metal ion binding"/>
    <property type="evidence" value="ECO:0007669"/>
    <property type="project" value="UniProtKB-KW"/>
</dbReference>
<reference evidence="5 6" key="1">
    <citation type="submission" date="2018-11" db="EMBL/GenBank/DDBJ databases">
        <title>Genome squencing of methanotrophic bacteria isolated from alkaline groundwater in Korea.</title>
        <authorList>
            <person name="Nguyen L.N."/>
        </authorList>
    </citation>
    <scope>NUCLEOTIDE SEQUENCE [LARGE SCALE GENOMIC DNA]</scope>
    <source>
        <strain evidence="5 6">GW6</strain>
    </source>
</reference>
<evidence type="ECO:0000256" key="2">
    <source>
        <dbReference type="ARBA" id="ARBA00022723"/>
    </source>
</evidence>
<name>A0A3G8M5R9_9HYPH</name>
<dbReference type="AlphaFoldDB" id="A0A3G8M5R9"/>